<evidence type="ECO:0000259" key="3">
    <source>
        <dbReference type="PROSITE" id="PS50966"/>
    </source>
</evidence>
<keyword evidence="1" id="KW-0862">Zinc</keyword>
<dbReference type="PROSITE" id="PS50966">
    <property type="entry name" value="ZF_SWIM"/>
    <property type="match status" value="1"/>
</dbReference>
<dbReference type="Pfam" id="PF04434">
    <property type="entry name" value="SWIM"/>
    <property type="match status" value="1"/>
</dbReference>
<feature type="region of interest" description="Disordered" evidence="2">
    <location>
        <begin position="854"/>
        <end position="873"/>
    </location>
</feature>
<organism evidence="4 6">
    <name type="scientific">Hydra vulgaris</name>
    <name type="common">Hydra</name>
    <name type="synonym">Hydra attenuata</name>
    <dbReference type="NCBI Taxonomy" id="6087"/>
    <lineage>
        <taxon>Eukaryota</taxon>
        <taxon>Metazoa</taxon>
        <taxon>Cnidaria</taxon>
        <taxon>Hydrozoa</taxon>
        <taxon>Hydroidolina</taxon>
        <taxon>Anthoathecata</taxon>
        <taxon>Aplanulata</taxon>
        <taxon>Hydridae</taxon>
        <taxon>Hydra</taxon>
    </lineage>
</organism>
<keyword evidence="1" id="KW-0479">Metal-binding</keyword>
<dbReference type="Pfam" id="PF15299">
    <property type="entry name" value="ALS2CR8"/>
    <property type="match status" value="1"/>
</dbReference>
<dbReference type="GeneID" id="101235563"/>
<keyword evidence="4" id="KW-1185">Reference proteome</keyword>
<reference evidence="5 6" key="1">
    <citation type="submission" date="2025-05" db="UniProtKB">
        <authorList>
            <consortium name="RefSeq"/>
        </authorList>
    </citation>
    <scope>IDENTIFICATION</scope>
</reference>
<evidence type="ECO:0000313" key="6">
    <source>
        <dbReference type="RefSeq" id="XP_065649900.1"/>
    </source>
</evidence>
<gene>
    <name evidence="5 6" type="primary">LOC101235563</name>
</gene>
<dbReference type="RefSeq" id="XP_065649898.1">
    <property type="nucleotide sequence ID" value="XM_065793826.1"/>
</dbReference>
<proteinExistence type="predicted"/>
<evidence type="ECO:0000256" key="1">
    <source>
        <dbReference type="PROSITE-ProRule" id="PRU00325"/>
    </source>
</evidence>
<dbReference type="PANTHER" id="PTHR47456:SF5">
    <property type="match status" value="1"/>
</dbReference>
<evidence type="ECO:0000313" key="4">
    <source>
        <dbReference type="Proteomes" id="UP001652625"/>
    </source>
</evidence>
<dbReference type="InterPro" id="IPR029309">
    <property type="entry name" value="CaRF"/>
</dbReference>
<accession>A0ABM4BLF9</accession>
<sequence length="1085" mass="125793">MDQNLTSTANLSTKDNVTTSSFVERNGVPSALCGIGVNEFEKSDCNHSVSYHNKLITTSDIKMGTLDGLVFSSNNFPSTLVIPSPILSSSNKGNYFCVSTEKEVEDIIRIHTQDTYSHFVVAKKTKAYGSTVSSIDITSKFRIHWQSRDLTSTEECAVQIPFQGVPFIYIGEKAYMCHLGRNKTRLKDVPHINENMPKKHRSRMTKKLGCSAKIFVKQIAKFPQFKISHNSEYLRTQSSQKLRNALQTSEGKLDHIIEYIGTLPDIFEHTNHEIGENTVVKEPIDPLIKEKIMELTWIYGEQSLLSIKNDLEDYVKNLFQDSNPPLKNRRRYYPNDKDVANYFYKFRLFNKLTPQDVAQLNQLVDTLKENHDERLFYLNIEEDLELSSNIESKNIFIFQTTDQQRLLERYGRQVIFVEVTSKYQCIPFPLFALYVATNVDYQLVFLFLIPSHSQSGIRCGLKKALEWNSQWNPKYFVLDCCEEYVSIIEEIFIDSLVYLSEATCISAWKSWLNDFMHLNCIEKEENLLDRFVSIARSFTEETLQESAQKLEKSNTWKCSDDLRNWFSTKWLAEAKRWVVGYRHDQFIPTHHLEANLYNDISMLCDMHFNYIKNRKLHNFINYLVDSYVPEAYRRYIDTNIADYEKHILLTKADSTPSFLRNRPVTVGSHIIQRISNDNSFSVAQIQTGVFMLLNKENHDKSYHVSFGDSSSFPSCTCDDWFWYKLPCKHILSVFETINGQGWDMLPSIYTGSPLYNYDFSCFDKNCENSLTLEKSVDCSNINLSKTNKVLTNHTIASTHLNFDDEYKNELISNCKTIIETLSSALFQVNHNVLQKVQLDLQLIMNYINQEKSAPSLFDSPKKRHSSSPQPEKYKRYKDNTVLHENKVESLNVCVNNLLESPNGDWIADNKLNIKLSRQDRNKILSNFPITVDVIECSQTILKCQFNDVFGLYNSQMLSQITDEIFDYDKTKRILQIHFADNGHWAATGKIGDEIYTFCCEHCDKSKIKKQLISLTLQDIEKSIIFVERSDDEKLYQCGMYAIAYCVSMAIGVDPRNINFVEQEMRLHLVEYLENMCFSMFPFNVA</sequence>
<keyword evidence="1" id="KW-0863">Zinc-finger</keyword>
<dbReference type="Proteomes" id="UP001652625">
    <property type="component" value="Chromosome 03"/>
</dbReference>
<name>A0ABM4BLF9_HYDVU</name>
<evidence type="ECO:0000256" key="2">
    <source>
        <dbReference type="SAM" id="MobiDB-lite"/>
    </source>
</evidence>
<evidence type="ECO:0000313" key="5">
    <source>
        <dbReference type="RefSeq" id="XP_065649898.1"/>
    </source>
</evidence>
<dbReference type="RefSeq" id="XP_065649900.1">
    <property type="nucleotide sequence ID" value="XM_065793828.1"/>
</dbReference>
<feature type="domain" description="SWIM-type" evidence="3">
    <location>
        <begin position="702"/>
        <end position="738"/>
    </location>
</feature>
<dbReference type="PANTHER" id="PTHR47456">
    <property type="entry name" value="PHD-TYPE DOMAIN-CONTAINING PROTEIN"/>
    <property type="match status" value="1"/>
</dbReference>
<protein>
    <submittedName>
        <fullName evidence="5 6">Uncharacterized protein LOC101235563 isoform X3</fullName>
    </submittedName>
</protein>
<dbReference type="InterPro" id="IPR007527">
    <property type="entry name" value="Znf_SWIM"/>
</dbReference>